<keyword evidence="1" id="KW-1133">Transmembrane helix</keyword>
<name>A0A6B0U5M8_IXORI</name>
<dbReference type="EMBL" id="GIFC01001917">
    <property type="protein sequence ID" value="MXU84000.1"/>
    <property type="molecule type" value="Transcribed_RNA"/>
</dbReference>
<keyword evidence="1" id="KW-0472">Membrane</keyword>
<accession>A0A6B0U5M8</accession>
<reference evidence="2" key="1">
    <citation type="submission" date="2019-12" db="EMBL/GenBank/DDBJ databases">
        <title>An insight into the sialome of adult female Ixodes ricinus ticks feeding for 6 days.</title>
        <authorList>
            <person name="Perner J."/>
            <person name="Ribeiro J.M.C."/>
        </authorList>
    </citation>
    <scope>NUCLEOTIDE SEQUENCE</scope>
    <source>
        <strain evidence="2">Semi-engorged</strain>
        <tissue evidence="2">Salivary glands</tissue>
    </source>
</reference>
<evidence type="ECO:0000256" key="1">
    <source>
        <dbReference type="SAM" id="Phobius"/>
    </source>
</evidence>
<organism evidence="2">
    <name type="scientific">Ixodes ricinus</name>
    <name type="common">Common tick</name>
    <name type="synonym">Acarus ricinus</name>
    <dbReference type="NCBI Taxonomy" id="34613"/>
    <lineage>
        <taxon>Eukaryota</taxon>
        <taxon>Metazoa</taxon>
        <taxon>Ecdysozoa</taxon>
        <taxon>Arthropoda</taxon>
        <taxon>Chelicerata</taxon>
        <taxon>Arachnida</taxon>
        <taxon>Acari</taxon>
        <taxon>Parasitiformes</taxon>
        <taxon>Ixodida</taxon>
        <taxon>Ixodoidea</taxon>
        <taxon>Ixodidae</taxon>
        <taxon>Ixodinae</taxon>
        <taxon>Ixodes</taxon>
    </lineage>
</organism>
<sequence length="78" mass="8915">MQCCSVLFEVRLSFSGYFLMLKHIHFLISVYAIINCFCTIQYVLSLLKTKSHCPVYSVNAACHNVSLHIYRTVCAHPS</sequence>
<proteinExistence type="predicted"/>
<keyword evidence="1" id="KW-0812">Transmembrane</keyword>
<feature type="transmembrane region" description="Helical" evidence="1">
    <location>
        <begin position="24"/>
        <end position="44"/>
    </location>
</feature>
<dbReference type="AlphaFoldDB" id="A0A6B0U5M8"/>
<evidence type="ECO:0000313" key="2">
    <source>
        <dbReference type="EMBL" id="MXU84000.1"/>
    </source>
</evidence>
<protein>
    <submittedName>
        <fullName evidence="2">Putative secreted protein</fullName>
    </submittedName>
</protein>